<name>A0A7M5XHI8_9CNID</name>
<keyword evidence="2" id="KW-1133">Transmembrane helix</keyword>
<keyword evidence="2" id="KW-0472">Membrane</keyword>
<evidence type="ECO:0000256" key="2">
    <source>
        <dbReference type="SAM" id="Phobius"/>
    </source>
</evidence>
<keyword evidence="1" id="KW-0175">Coiled coil</keyword>
<accession>A0A7M5XHI8</accession>
<proteinExistence type="predicted"/>
<feature type="transmembrane region" description="Helical" evidence="2">
    <location>
        <begin position="15"/>
        <end position="37"/>
    </location>
</feature>
<protein>
    <submittedName>
        <fullName evidence="3">Uncharacterized protein</fullName>
    </submittedName>
</protein>
<dbReference type="EnsemblMetazoa" id="CLYHEMT023624.1">
    <property type="protein sequence ID" value="CLYHEMP023624.1"/>
    <property type="gene ID" value="CLYHEMG023624"/>
</dbReference>
<evidence type="ECO:0000256" key="1">
    <source>
        <dbReference type="SAM" id="Coils"/>
    </source>
</evidence>
<sequence>SSPELTSISTYSKHIWLQAEMMNMKFAFAVFLMVAFINTEVEGKSKADKKAAGEEIERLVAIGQSNDVEMERISKQKDSLDSQLQRMNAKRDSIKAQITRILDDNLPIKRISSRRDYSFSEDEKEMIPKCCPWVIWCCL</sequence>
<keyword evidence="2" id="KW-0812">Transmembrane</keyword>
<keyword evidence="4" id="KW-1185">Reference proteome</keyword>
<organism evidence="3 4">
    <name type="scientific">Clytia hemisphaerica</name>
    <dbReference type="NCBI Taxonomy" id="252671"/>
    <lineage>
        <taxon>Eukaryota</taxon>
        <taxon>Metazoa</taxon>
        <taxon>Cnidaria</taxon>
        <taxon>Hydrozoa</taxon>
        <taxon>Hydroidolina</taxon>
        <taxon>Leptothecata</taxon>
        <taxon>Obeliida</taxon>
        <taxon>Clytiidae</taxon>
        <taxon>Clytia</taxon>
    </lineage>
</organism>
<feature type="coiled-coil region" evidence="1">
    <location>
        <begin position="70"/>
        <end position="97"/>
    </location>
</feature>
<evidence type="ECO:0000313" key="4">
    <source>
        <dbReference type="Proteomes" id="UP000594262"/>
    </source>
</evidence>
<evidence type="ECO:0000313" key="3">
    <source>
        <dbReference type="EnsemblMetazoa" id="CLYHEMP023624.1"/>
    </source>
</evidence>
<dbReference type="AlphaFoldDB" id="A0A7M5XHI8"/>
<reference evidence="3" key="1">
    <citation type="submission" date="2021-01" db="UniProtKB">
        <authorList>
            <consortium name="EnsemblMetazoa"/>
        </authorList>
    </citation>
    <scope>IDENTIFICATION</scope>
</reference>
<dbReference type="Proteomes" id="UP000594262">
    <property type="component" value="Unplaced"/>
</dbReference>